<organism evidence="2 3">
    <name type="scientific">Catenuloplanes indicus</name>
    <dbReference type="NCBI Taxonomy" id="137267"/>
    <lineage>
        <taxon>Bacteria</taxon>
        <taxon>Bacillati</taxon>
        <taxon>Actinomycetota</taxon>
        <taxon>Actinomycetes</taxon>
        <taxon>Micromonosporales</taxon>
        <taxon>Micromonosporaceae</taxon>
        <taxon>Catenuloplanes</taxon>
    </lineage>
</organism>
<dbReference type="InterPro" id="IPR046023">
    <property type="entry name" value="DUF5980"/>
</dbReference>
<dbReference type="AlphaFoldDB" id="A0AAE4AVS6"/>
<protein>
    <submittedName>
        <fullName evidence="2">Uncharacterized protein</fullName>
    </submittedName>
</protein>
<dbReference type="EMBL" id="JAUSUZ010000001">
    <property type="protein sequence ID" value="MDQ0365205.1"/>
    <property type="molecule type" value="Genomic_DNA"/>
</dbReference>
<feature type="region of interest" description="Disordered" evidence="1">
    <location>
        <begin position="60"/>
        <end position="81"/>
    </location>
</feature>
<evidence type="ECO:0000256" key="1">
    <source>
        <dbReference type="SAM" id="MobiDB-lite"/>
    </source>
</evidence>
<accession>A0AAE4AVS6</accession>
<comment type="caution">
    <text evidence="2">The sequence shown here is derived from an EMBL/GenBank/DDBJ whole genome shotgun (WGS) entry which is preliminary data.</text>
</comment>
<gene>
    <name evidence="2" type="ORF">J2S42_001874</name>
</gene>
<sequence>MTIGPPTAAVAAGASPATWRLIDLHQRFCTPTDLGRIIYFPVFIDGTWSQELRVRLADTPPGFEPTPGPNVPPGHSDGPGSVGAASAWMPPIPVKSEFVLTVRVTSGSRTQEVSVYLGIDDDWLNCINNGPRG</sequence>
<dbReference type="Proteomes" id="UP001240236">
    <property type="component" value="Unassembled WGS sequence"/>
</dbReference>
<evidence type="ECO:0000313" key="3">
    <source>
        <dbReference type="Proteomes" id="UP001240236"/>
    </source>
</evidence>
<reference evidence="2 3" key="1">
    <citation type="submission" date="2023-07" db="EMBL/GenBank/DDBJ databases">
        <title>Sequencing the genomes of 1000 actinobacteria strains.</title>
        <authorList>
            <person name="Klenk H.-P."/>
        </authorList>
    </citation>
    <scope>NUCLEOTIDE SEQUENCE [LARGE SCALE GENOMIC DNA]</scope>
    <source>
        <strain evidence="2 3">DSM 44709</strain>
    </source>
</reference>
<name>A0AAE4AVS6_9ACTN</name>
<feature type="compositionally biased region" description="Pro residues" evidence="1">
    <location>
        <begin position="62"/>
        <end position="72"/>
    </location>
</feature>
<evidence type="ECO:0000313" key="2">
    <source>
        <dbReference type="EMBL" id="MDQ0365205.1"/>
    </source>
</evidence>
<keyword evidence="3" id="KW-1185">Reference proteome</keyword>
<dbReference type="Pfam" id="PF19410">
    <property type="entry name" value="DUF5980"/>
    <property type="match status" value="1"/>
</dbReference>
<proteinExistence type="predicted"/>